<organism evidence="1 2">
    <name type="scientific">Spongiibacter pelagi</name>
    <dbReference type="NCBI Taxonomy" id="2760804"/>
    <lineage>
        <taxon>Bacteria</taxon>
        <taxon>Pseudomonadati</taxon>
        <taxon>Pseudomonadota</taxon>
        <taxon>Gammaproteobacteria</taxon>
        <taxon>Cellvibrionales</taxon>
        <taxon>Spongiibacteraceae</taxon>
        <taxon>Spongiibacter</taxon>
    </lineage>
</organism>
<reference evidence="1" key="1">
    <citation type="submission" date="2020-09" db="EMBL/GenBank/DDBJ databases">
        <authorList>
            <person name="Yoon J.-W."/>
        </authorList>
    </citation>
    <scope>NUCLEOTIDE SEQUENCE</scope>
    <source>
        <strain evidence="1">KMU-158</strain>
    </source>
</reference>
<dbReference type="InterPro" id="IPR050484">
    <property type="entry name" value="Transf_Hexapept/Carb_Anhydrase"/>
</dbReference>
<keyword evidence="2" id="KW-1185">Reference proteome</keyword>
<evidence type="ECO:0000313" key="1">
    <source>
        <dbReference type="EMBL" id="MBD2860169.1"/>
    </source>
</evidence>
<dbReference type="InterPro" id="IPR001451">
    <property type="entry name" value="Hexapep"/>
</dbReference>
<dbReference type="EMBL" id="JACXLD010000014">
    <property type="protein sequence ID" value="MBD2860169.1"/>
    <property type="molecule type" value="Genomic_DNA"/>
</dbReference>
<dbReference type="InterPro" id="IPR047324">
    <property type="entry name" value="LbH_gamma_CA-like"/>
</dbReference>
<proteinExistence type="predicted"/>
<accession>A0A927C3K6</accession>
<dbReference type="RefSeq" id="WP_190766695.1">
    <property type="nucleotide sequence ID" value="NZ_JACXLD010000014.1"/>
</dbReference>
<dbReference type="Gene3D" id="2.160.10.10">
    <property type="entry name" value="Hexapeptide repeat proteins"/>
    <property type="match status" value="1"/>
</dbReference>
<dbReference type="AlphaFoldDB" id="A0A927C3K6"/>
<dbReference type="Pfam" id="PF00132">
    <property type="entry name" value="Hexapep"/>
    <property type="match status" value="1"/>
</dbReference>
<dbReference type="PANTHER" id="PTHR13061:SF29">
    <property type="entry name" value="GAMMA CARBONIC ANHYDRASE-LIKE 1, MITOCHONDRIAL-RELATED"/>
    <property type="match status" value="1"/>
</dbReference>
<dbReference type="CDD" id="cd04645">
    <property type="entry name" value="LbH_gamma_CA_like"/>
    <property type="match status" value="1"/>
</dbReference>
<protein>
    <submittedName>
        <fullName evidence="1">Gamma carbonic anhydrase family protein</fullName>
    </submittedName>
</protein>
<evidence type="ECO:0000313" key="2">
    <source>
        <dbReference type="Proteomes" id="UP000610558"/>
    </source>
</evidence>
<dbReference type="PANTHER" id="PTHR13061">
    <property type="entry name" value="DYNACTIN SUBUNIT P25"/>
    <property type="match status" value="1"/>
</dbReference>
<dbReference type="InterPro" id="IPR011004">
    <property type="entry name" value="Trimer_LpxA-like_sf"/>
</dbReference>
<dbReference type="SUPFAM" id="SSF51161">
    <property type="entry name" value="Trimeric LpxA-like enzymes"/>
    <property type="match status" value="1"/>
</dbReference>
<name>A0A927C3K6_9GAMM</name>
<dbReference type="Proteomes" id="UP000610558">
    <property type="component" value="Unassembled WGS sequence"/>
</dbReference>
<sequence length="180" mass="19393">MLYELEDRQVKVEGSGHFVAENATVIGSVVLESHSSVWFNAVLRGDTEEIRIGERTNIQDGSILHTDHGFPMVLGKDVTVGHKVMLHGCTVGDGSLIGINAVVLNGAKIGKGCLVGANALVTEGMEIPDGALVMGAPAKIKRMLTEEEQQGLLLSAEHYVQNAQRFSSSLRRQRGVDFEL</sequence>
<comment type="caution">
    <text evidence="1">The sequence shown here is derived from an EMBL/GenBank/DDBJ whole genome shotgun (WGS) entry which is preliminary data.</text>
</comment>
<gene>
    <name evidence="1" type="ORF">IB286_14300</name>
</gene>